<feature type="compositionally biased region" description="Polar residues" evidence="2">
    <location>
        <begin position="294"/>
        <end position="311"/>
    </location>
</feature>
<dbReference type="GeneID" id="85445454"/>
<feature type="region of interest" description="Disordered" evidence="2">
    <location>
        <begin position="1"/>
        <end position="168"/>
    </location>
</feature>
<gene>
    <name evidence="3" type="ORF">LY79DRAFT_590931</name>
</gene>
<feature type="compositionally biased region" description="Basic and acidic residues" evidence="2">
    <location>
        <begin position="249"/>
        <end position="262"/>
    </location>
</feature>
<feature type="compositionally biased region" description="Low complexity" evidence="2">
    <location>
        <begin position="335"/>
        <end position="360"/>
    </location>
</feature>
<feature type="region of interest" description="Disordered" evidence="2">
    <location>
        <begin position="675"/>
        <end position="722"/>
    </location>
</feature>
<keyword evidence="1" id="KW-0175">Coiled coil</keyword>
<name>A0AAD8V4W9_9PEZI</name>
<dbReference type="AlphaFoldDB" id="A0AAD8V4W9"/>
<feature type="compositionally biased region" description="Basic and acidic residues" evidence="2">
    <location>
        <begin position="73"/>
        <end position="85"/>
    </location>
</feature>
<organism evidence="3 4">
    <name type="scientific">Colletotrichum navitas</name>
    <dbReference type="NCBI Taxonomy" id="681940"/>
    <lineage>
        <taxon>Eukaryota</taxon>
        <taxon>Fungi</taxon>
        <taxon>Dikarya</taxon>
        <taxon>Ascomycota</taxon>
        <taxon>Pezizomycotina</taxon>
        <taxon>Sordariomycetes</taxon>
        <taxon>Hypocreomycetidae</taxon>
        <taxon>Glomerellales</taxon>
        <taxon>Glomerellaceae</taxon>
        <taxon>Colletotrichum</taxon>
        <taxon>Colletotrichum graminicola species complex</taxon>
    </lineage>
</organism>
<feature type="compositionally biased region" description="Basic and acidic residues" evidence="2">
    <location>
        <begin position="924"/>
        <end position="933"/>
    </location>
</feature>
<comment type="caution">
    <text evidence="3">The sequence shown here is derived from an EMBL/GenBank/DDBJ whole genome shotgun (WGS) entry which is preliminary data.</text>
</comment>
<accession>A0AAD8V4W9</accession>
<feature type="compositionally biased region" description="Basic and acidic residues" evidence="2">
    <location>
        <begin position="12"/>
        <end position="34"/>
    </location>
</feature>
<dbReference type="Proteomes" id="UP001230504">
    <property type="component" value="Unassembled WGS sequence"/>
</dbReference>
<evidence type="ECO:0000256" key="2">
    <source>
        <dbReference type="SAM" id="MobiDB-lite"/>
    </source>
</evidence>
<protein>
    <submittedName>
        <fullName evidence="3">Uncharacterized protein</fullName>
    </submittedName>
</protein>
<feature type="compositionally biased region" description="Low complexity" evidence="2">
    <location>
        <begin position="694"/>
        <end position="711"/>
    </location>
</feature>
<evidence type="ECO:0000256" key="1">
    <source>
        <dbReference type="SAM" id="Coils"/>
    </source>
</evidence>
<evidence type="ECO:0000313" key="4">
    <source>
        <dbReference type="Proteomes" id="UP001230504"/>
    </source>
</evidence>
<dbReference type="RefSeq" id="XP_060413179.1">
    <property type="nucleotide sequence ID" value="XM_060561214.1"/>
</dbReference>
<feature type="compositionally biased region" description="Polar residues" evidence="2">
    <location>
        <begin position="59"/>
        <end position="71"/>
    </location>
</feature>
<sequence>MPGNDGKANPANREEVHNPGGNDRDRPITFDVAKHGASASGSEHAKVADNTAEPALETGGNQSGPSTTDEATAQEKDASMNDRDTTALPRQAHSDEDADAGPRRTLAVDTEDPRAWFPSAGAEAVRPALPDDTVPSSRLTGTEIDGSQRAGGGPRPGNPAASSPEDTAFILGEENKGLTKVSDLISHAAPVPGFEANPRPLPPPDLAVARRGTGVFSRGVASPTDDRGLLPSLMAKRSATPLSASGHWNPRETGRHEGRESSRWNIPRGESEEGAFASMHGSDVPAPLRVPGRKTQNTQGNRGFPNENPSPGQDEAQPANIIHTPIPIRPVQFDVLGSPPLASSSPLQQSQTSSQGTVTPNQGRFRAYKLEPPRHGHGFDHRRARAPEPGTSARTHLFVAPQLLSNAEHACIIKAYNVAFDATSDATKTLLSKRHRYPGYTRDRRKLEFEASMNDDAYYSLFDLETSNDGMLSALLEWMQGRTWIKVPFVNRIIHQEEARLRLRFQRDCDLFRYEADAADENIMLERMRNSWQRMDTGHLFAKANAAGFRAPNDVERNCDRDADRWNPLSHSIRNDIENTIRSRGKVMEEDLDQLERINKETSNYMAARNLTAKDPGLFHSTNRRCIDEDVNAEEHAAALRMRSRGWHGSAMDLNAEDLPEPSIPVFLSPEMASSLRMGTVPPGSPQAGGLGDSGPSPTSSATGPSSPSQSRPGADSRPNFTNPWEEMLERELETKQKQIDECRREKRFQSDKGIVRAINDKDMQAAFKNMDGYQNMLREALQFIVSMLEVEGQRAHDQTSASLRSWQAGASRENVVTELEPTARTVKRLATSILSQITNQLEKKEVRMQLLEENDSQRRSLERLRKEMEDKEAIATEAAKTIQQQVQEEKQIRECQSQLKDLRKEHEERDTDDPPTADSSIQDLKDQLKRKEAENQALEEQLATTMEKIEALSKAKEQRDEQVKNLEEHLKARAETAKWSWWPRRQTSDSNFENQHSDRISQLRTEAGSKPYRKIDTERRGLLPSLAQSLSAAKQEPYEDSTVFWRLAAFSRRRGETRGDLAEASERLDSLQAWNAEMGSWKTEAQSVEVLRSINFLRSKTEGFGASSSQRLEAARKLFNQTASLGGTGGQMSWDSLKKYLGYRLDQKPVCECAYKQPRYHNFMEEEEEDGDAQEADIELTQEAYSSLQCHALAL</sequence>
<feature type="coiled-coil region" evidence="1">
    <location>
        <begin position="726"/>
        <end position="753"/>
    </location>
</feature>
<keyword evidence="4" id="KW-1185">Reference proteome</keyword>
<reference evidence="3" key="1">
    <citation type="submission" date="2021-06" db="EMBL/GenBank/DDBJ databases">
        <title>Comparative genomics, transcriptomics and evolutionary studies reveal genomic signatures of adaptation to plant cell wall in hemibiotrophic fungi.</title>
        <authorList>
            <consortium name="DOE Joint Genome Institute"/>
            <person name="Baroncelli R."/>
            <person name="Diaz J.F."/>
            <person name="Benocci T."/>
            <person name="Peng M."/>
            <person name="Battaglia E."/>
            <person name="Haridas S."/>
            <person name="Andreopoulos W."/>
            <person name="Labutti K."/>
            <person name="Pangilinan J."/>
            <person name="Floch G.L."/>
            <person name="Makela M.R."/>
            <person name="Henrissat B."/>
            <person name="Grigoriev I.V."/>
            <person name="Crouch J.A."/>
            <person name="De Vries R.P."/>
            <person name="Sukno S.A."/>
            <person name="Thon M.R."/>
        </authorList>
    </citation>
    <scope>NUCLEOTIDE SEQUENCE</scope>
    <source>
        <strain evidence="3">CBS 125086</strain>
    </source>
</reference>
<evidence type="ECO:0000313" key="3">
    <source>
        <dbReference type="EMBL" id="KAK1589638.1"/>
    </source>
</evidence>
<feature type="region of interest" description="Disordered" evidence="2">
    <location>
        <begin position="332"/>
        <end position="365"/>
    </location>
</feature>
<feature type="region of interest" description="Disordered" evidence="2">
    <location>
        <begin position="237"/>
        <end position="318"/>
    </location>
</feature>
<dbReference type="EMBL" id="JAHLJV010000037">
    <property type="protein sequence ID" value="KAK1589638.1"/>
    <property type="molecule type" value="Genomic_DNA"/>
</dbReference>
<feature type="region of interest" description="Disordered" evidence="2">
    <location>
        <begin position="903"/>
        <end position="933"/>
    </location>
</feature>
<proteinExistence type="predicted"/>